<dbReference type="EMBL" id="JAAKGU010000009">
    <property type="protein sequence ID" value="NGM84251.1"/>
    <property type="molecule type" value="Genomic_DNA"/>
</dbReference>
<dbReference type="PRINTS" id="PR00727">
    <property type="entry name" value="LEADERPTASE"/>
</dbReference>
<dbReference type="InterPro" id="IPR000223">
    <property type="entry name" value="Pept_S26A_signal_pept_1"/>
</dbReference>
<dbReference type="PANTHER" id="PTHR43390">
    <property type="entry name" value="SIGNAL PEPTIDASE I"/>
    <property type="match status" value="1"/>
</dbReference>
<evidence type="ECO:0000256" key="6">
    <source>
        <dbReference type="ARBA" id="ARBA00022801"/>
    </source>
</evidence>
<evidence type="ECO:0000256" key="1">
    <source>
        <dbReference type="ARBA" id="ARBA00000677"/>
    </source>
</evidence>
<accession>A0A6M1PVQ8</accession>
<dbReference type="GO" id="GO:0004252">
    <property type="term" value="F:serine-type endopeptidase activity"/>
    <property type="evidence" value="ECO:0007669"/>
    <property type="project" value="InterPro"/>
</dbReference>
<protein>
    <recommendedName>
        <fullName evidence="4 8">Signal peptidase I</fullName>
        <ecNumber evidence="4 8">3.4.21.89</ecNumber>
    </recommendedName>
</protein>
<dbReference type="PROSITE" id="PS00760">
    <property type="entry name" value="SPASE_I_2"/>
    <property type="match status" value="1"/>
</dbReference>
<feature type="transmembrane region" description="Helical" evidence="8">
    <location>
        <begin position="40"/>
        <end position="59"/>
    </location>
</feature>
<dbReference type="GO" id="GO:0005886">
    <property type="term" value="C:plasma membrane"/>
    <property type="evidence" value="ECO:0007669"/>
    <property type="project" value="UniProtKB-SubCell"/>
</dbReference>
<dbReference type="CDD" id="cd06530">
    <property type="entry name" value="S26_SPase_I"/>
    <property type="match status" value="1"/>
</dbReference>
<comment type="similarity">
    <text evidence="3 9">Belongs to the peptidase S26 family.</text>
</comment>
<dbReference type="GO" id="GO:0006465">
    <property type="term" value="P:signal peptide processing"/>
    <property type="evidence" value="ECO:0007669"/>
    <property type="project" value="InterPro"/>
</dbReference>
<dbReference type="InterPro" id="IPR036286">
    <property type="entry name" value="LexA/Signal_pep-like_sf"/>
</dbReference>
<evidence type="ECO:0000256" key="3">
    <source>
        <dbReference type="ARBA" id="ARBA00009370"/>
    </source>
</evidence>
<dbReference type="Proteomes" id="UP000480151">
    <property type="component" value="Unassembled WGS sequence"/>
</dbReference>
<gene>
    <name evidence="11" type="primary">lepB</name>
    <name evidence="11" type="ORF">G5B47_17710</name>
</gene>
<dbReference type="EC" id="3.4.21.89" evidence="4 8"/>
<reference evidence="11 12" key="1">
    <citation type="submission" date="2020-02" db="EMBL/GenBank/DDBJ databases">
        <authorList>
            <person name="Gao J."/>
            <person name="Sun J."/>
        </authorList>
    </citation>
    <scope>NUCLEOTIDE SEQUENCE [LARGE SCALE GENOMIC DNA]</scope>
    <source>
        <strain evidence="11 12">7124</strain>
    </source>
</reference>
<keyword evidence="8" id="KW-0472">Membrane</keyword>
<sequence>MERKLEEGGLPYRKRSDRTSRLKKYRSLRRRKWIAEFKDWLIMAVVVFSVISLLNLFVFNISMVKGHSMQPTLYEGERLFINKITLAFRDPRRGDIVVLHDPSNGPDRKEYLVKRVVGIPGDIVEVREHKLYVNGKPAAEPYVDTAIEDADFSPVPVGRGFYFVMGDNRHAGASKDSRFFGAVPLKMIVGRAAFIWWPLSKANTL</sequence>
<keyword evidence="8" id="KW-1133">Transmembrane helix</keyword>
<evidence type="ECO:0000256" key="2">
    <source>
        <dbReference type="ARBA" id="ARBA00004401"/>
    </source>
</evidence>
<name>A0A6M1PVQ8_9BACL</name>
<evidence type="ECO:0000256" key="8">
    <source>
        <dbReference type="RuleBase" id="RU003993"/>
    </source>
</evidence>
<evidence type="ECO:0000256" key="9">
    <source>
        <dbReference type="RuleBase" id="RU362042"/>
    </source>
</evidence>
<feature type="domain" description="Peptidase S26" evidence="10">
    <location>
        <begin position="39"/>
        <end position="197"/>
    </location>
</feature>
<dbReference type="AlphaFoldDB" id="A0A6M1PVQ8"/>
<dbReference type="InterPro" id="IPR019756">
    <property type="entry name" value="Pept_S26A_signal_pept_1_Ser-AS"/>
</dbReference>
<dbReference type="PROSITE" id="PS00501">
    <property type="entry name" value="SPASE_I_1"/>
    <property type="match status" value="1"/>
</dbReference>
<dbReference type="InterPro" id="IPR019757">
    <property type="entry name" value="Pept_S26A_signal_pept_1_Lys-AS"/>
</dbReference>
<comment type="subcellular location">
    <subcellularLocation>
        <location evidence="2">Cell membrane</location>
        <topology evidence="2">Single-pass type II membrane protein</topology>
    </subcellularLocation>
    <subcellularLocation>
        <location evidence="9">Membrane</location>
        <topology evidence="9">Single-pass type II membrane protein</topology>
    </subcellularLocation>
</comment>
<dbReference type="GO" id="GO:0009003">
    <property type="term" value="F:signal peptidase activity"/>
    <property type="evidence" value="ECO:0007669"/>
    <property type="project" value="UniProtKB-EC"/>
</dbReference>
<dbReference type="RefSeq" id="WP_165100810.1">
    <property type="nucleotide sequence ID" value="NZ_JAAKGU010000009.1"/>
</dbReference>
<comment type="caution">
    <text evidence="11">The sequence shown here is derived from an EMBL/GenBank/DDBJ whole genome shotgun (WGS) entry which is preliminary data.</text>
</comment>
<feature type="active site" evidence="7">
    <location>
        <position position="68"/>
    </location>
</feature>
<dbReference type="NCBIfam" id="TIGR02227">
    <property type="entry name" value="sigpep_I_bact"/>
    <property type="match status" value="1"/>
</dbReference>
<feature type="active site" evidence="7">
    <location>
        <position position="114"/>
    </location>
</feature>
<dbReference type="Gene3D" id="2.10.109.10">
    <property type="entry name" value="Umud Fragment, subunit A"/>
    <property type="match status" value="1"/>
</dbReference>
<keyword evidence="8" id="KW-0812">Transmembrane</keyword>
<dbReference type="SUPFAM" id="SSF51306">
    <property type="entry name" value="LexA/Signal peptidase"/>
    <property type="match status" value="1"/>
</dbReference>
<evidence type="ECO:0000313" key="12">
    <source>
        <dbReference type="Proteomes" id="UP000480151"/>
    </source>
</evidence>
<keyword evidence="6 8" id="KW-0378">Hydrolase</keyword>
<evidence type="ECO:0000313" key="11">
    <source>
        <dbReference type="EMBL" id="NGM84251.1"/>
    </source>
</evidence>
<evidence type="ECO:0000256" key="5">
    <source>
        <dbReference type="ARBA" id="ARBA00022670"/>
    </source>
</evidence>
<evidence type="ECO:0000259" key="10">
    <source>
        <dbReference type="Pfam" id="PF10502"/>
    </source>
</evidence>
<dbReference type="PANTHER" id="PTHR43390:SF1">
    <property type="entry name" value="CHLOROPLAST PROCESSING PEPTIDASE"/>
    <property type="match status" value="1"/>
</dbReference>
<evidence type="ECO:0000256" key="4">
    <source>
        <dbReference type="ARBA" id="ARBA00013208"/>
    </source>
</evidence>
<organism evidence="11 12">
    <name type="scientific">Paenibacillus apii</name>
    <dbReference type="NCBI Taxonomy" id="1850370"/>
    <lineage>
        <taxon>Bacteria</taxon>
        <taxon>Bacillati</taxon>
        <taxon>Bacillota</taxon>
        <taxon>Bacilli</taxon>
        <taxon>Bacillales</taxon>
        <taxon>Paenibacillaceae</taxon>
        <taxon>Paenibacillus</taxon>
    </lineage>
</organism>
<evidence type="ECO:0000256" key="7">
    <source>
        <dbReference type="PIRSR" id="PIRSR600223-1"/>
    </source>
</evidence>
<dbReference type="Pfam" id="PF10502">
    <property type="entry name" value="Peptidase_S26"/>
    <property type="match status" value="1"/>
</dbReference>
<dbReference type="InterPro" id="IPR019533">
    <property type="entry name" value="Peptidase_S26"/>
</dbReference>
<keyword evidence="12" id="KW-1185">Reference proteome</keyword>
<comment type="catalytic activity">
    <reaction evidence="1 8">
        <text>Cleavage of hydrophobic, N-terminal signal or leader sequences from secreted and periplasmic proteins.</text>
        <dbReference type="EC" id="3.4.21.89"/>
    </reaction>
</comment>
<proteinExistence type="inferred from homology"/>
<keyword evidence="5 8" id="KW-0645">Protease</keyword>